<protein>
    <submittedName>
        <fullName evidence="2">Uncharacterized protein</fullName>
    </submittedName>
</protein>
<accession>A0ABR3ES50</accession>
<sequence length="149" mass="17051">MLPSEYSVRLQKGIVGFGPPIPDHIYTVKRLKDELEITSEVRLDGAPKPKEVMRKYIKHDDHAEYLDEIYGILKSPLPTEKPPGSQDIYGMNTSIEWRSDDLQWQNGGPDGCEQGTSEEQPSDKEKEKFKRAVKIVNWLVNDANGQRRL</sequence>
<gene>
    <name evidence="2" type="ORF">V5O48_016279</name>
</gene>
<organism evidence="2 3">
    <name type="scientific">Marasmius crinis-equi</name>
    <dbReference type="NCBI Taxonomy" id="585013"/>
    <lineage>
        <taxon>Eukaryota</taxon>
        <taxon>Fungi</taxon>
        <taxon>Dikarya</taxon>
        <taxon>Basidiomycota</taxon>
        <taxon>Agaricomycotina</taxon>
        <taxon>Agaricomycetes</taxon>
        <taxon>Agaricomycetidae</taxon>
        <taxon>Agaricales</taxon>
        <taxon>Marasmiineae</taxon>
        <taxon>Marasmiaceae</taxon>
        <taxon>Marasmius</taxon>
    </lineage>
</organism>
<evidence type="ECO:0000256" key="1">
    <source>
        <dbReference type="SAM" id="MobiDB-lite"/>
    </source>
</evidence>
<comment type="caution">
    <text evidence="2">The sequence shown here is derived from an EMBL/GenBank/DDBJ whole genome shotgun (WGS) entry which is preliminary data.</text>
</comment>
<feature type="region of interest" description="Disordered" evidence="1">
    <location>
        <begin position="101"/>
        <end position="128"/>
    </location>
</feature>
<dbReference type="EMBL" id="JBAHYK010002138">
    <property type="protein sequence ID" value="KAL0565743.1"/>
    <property type="molecule type" value="Genomic_DNA"/>
</dbReference>
<reference evidence="2 3" key="1">
    <citation type="submission" date="2024-02" db="EMBL/GenBank/DDBJ databases">
        <title>A draft genome for the cacao thread blight pathogen Marasmius crinis-equi.</title>
        <authorList>
            <person name="Cohen S.P."/>
            <person name="Baruah I.K."/>
            <person name="Amoako-Attah I."/>
            <person name="Bukari Y."/>
            <person name="Meinhardt L.W."/>
            <person name="Bailey B.A."/>
        </authorList>
    </citation>
    <scope>NUCLEOTIDE SEQUENCE [LARGE SCALE GENOMIC DNA]</scope>
    <source>
        <strain evidence="2 3">GH-76</strain>
    </source>
</reference>
<evidence type="ECO:0000313" key="2">
    <source>
        <dbReference type="EMBL" id="KAL0565743.1"/>
    </source>
</evidence>
<evidence type="ECO:0000313" key="3">
    <source>
        <dbReference type="Proteomes" id="UP001465976"/>
    </source>
</evidence>
<dbReference type="Proteomes" id="UP001465976">
    <property type="component" value="Unassembled WGS sequence"/>
</dbReference>
<name>A0ABR3ES50_9AGAR</name>
<proteinExistence type="predicted"/>
<keyword evidence="3" id="KW-1185">Reference proteome</keyword>